<feature type="modified residue" description="4-aspartylphosphate" evidence="17">
    <location>
        <position position="611"/>
    </location>
</feature>
<dbReference type="InterPro" id="IPR005467">
    <property type="entry name" value="His_kinase_dom"/>
</dbReference>
<dbReference type="PRINTS" id="PR00344">
    <property type="entry name" value="BCTRLSENSOR"/>
</dbReference>
<dbReference type="InterPro" id="IPR003594">
    <property type="entry name" value="HATPase_dom"/>
</dbReference>
<feature type="transmembrane region" description="Helical" evidence="18">
    <location>
        <begin position="231"/>
        <end position="249"/>
    </location>
</feature>
<reference evidence="22" key="1">
    <citation type="submission" date="2021-02" db="EMBL/GenBank/DDBJ databases">
        <title>Genome sequence of Rhodospirillales sp. strain TMPK1 isolated from soil.</title>
        <authorList>
            <person name="Nakai R."/>
            <person name="Kusada H."/>
            <person name="Tamaki H."/>
        </authorList>
    </citation>
    <scope>NUCLEOTIDE SEQUENCE</scope>
    <source>
        <strain evidence="22">TMPK1</strain>
    </source>
</reference>
<dbReference type="PANTHER" id="PTHR45339">
    <property type="entry name" value="HYBRID SIGNAL TRANSDUCTION HISTIDINE KINASE J"/>
    <property type="match status" value="1"/>
</dbReference>
<dbReference type="FunFam" id="3.30.565.10:FF:000010">
    <property type="entry name" value="Sensor histidine kinase RcsC"/>
    <property type="match status" value="1"/>
</dbReference>
<dbReference type="GO" id="GO:0005886">
    <property type="term" value="C:plasma membrane"/>
    <property type="evidence" value="ECO:0007669"/>
    <property type="project" value="UniProtKB-SubCell"/>
</dbReference>
<dbReference type="GO" id="GO:0000155">
    <property type="term" value="F:phosphorelay sensor kinase activity"/>
    <property type="evidence" value="ECO:0007669"/>
    <property type="project" value="InterPro"/>
</dbReference>
<feature type="domain" description="Response regulatory" evidence="20">
    <location>
        <begin position="699"/>
        <end position="816"/>
    </location>
</feature>
<evidence type="ECO:0000256" key="5">
    <source>
        <dbReference type="ARBA" id="ARBA00022553"/>
    </source>
</evidence>
<dbReference type="SMART" id="SM00448">
    <property type="entry name" value="REC"/>
    <property type="match status" value="2"/>
</dbReference>
<dbReference type="EC" id="2.7.13.3" evidence="3"/>
<dbReference type="Pfam" id="PF00072">
    <property type="entry name" value="Response_reg"/>
    <property type="match status" value="2"/>
</dbReference>
<evidence type="ECO:0000259" key="20">
    <source>
        <dbReference type="PROSITE" id="PS50110"/>
    </source>
</evidence>
<evidence type="ECO:0000256" key="11">
    <source>
        <dbReference type="ARBA" id="ARBA00022989"/>
    </source>
</evidence>
<dbReference type="Pfam" id="PF02518">
    <property type="entry name" value="HATPase_c"/>
    <property type="match status" value="1"/>
</dbReference>
<evidence type="ECO:0000259" key="21">
    <source>
        <dbReference type="PROSITE" id="PS50894"/>
    </source>
</evidence>
<feature type="transmembrane region" description="Helical" evidence="18">
    <location>
        <begin position="126"/>
        <end position="146"/>
    </location>
</feature>
<dbReference type="RefSeq" id="WP_420244746.1">
    <property type="nucleotide sequence ID" value="NZ_BOPV01000001.1"/>
</dbReference>
<dbReference type="GO" id="GO:0005524">
    <property type="term" value="F:ATP binding"/>
    <property type="evidence" value="ECO:0007669"/>
    <property type="project" value="UniProtKB-KW"/>
</dbReference>
<proteinExistence type="predicted"/>
<evidence type="ECO:0000256" key="9">
    <source>
        <dbReference type="ARBA" id="ARBA00022777"/>
    </source>
</evidence>
<gene>
    <name evidence="22" type="ORF">TMPK1_35490</name>
</gene>
<dbReference type="SUPFAM" id="SSF47226">
    <property type="entry name" value="Histidine-containing phosphotransfer domain, HPT domain"/>
    <property type="match status" value="1"/>
</dbReference>
<dbReference type="Pfam" id="PF00512">
    <property type="entry name" value="HisKA"/>
    <property type="match status" value="1"/>
</dbReference>
<dbReference type="InterPro" id="IPR003661">
    <property type="entry name" value="HisK_dim/P_dom"/>
</dbReference>
<name>A0A8S8XH78_9PROT</name>
<evidence type="ECO:0000256" key="18">
    <source>
        <dbReference type="SAM" id="Phobius"/>
    </source>
</evidence>
<evidence type="ECO:0000256" key="15">
    <source>
        <dbReference type="ARBA" id="ARBA00068150"/>
    </source>
</evidence>
<comment type="subcellular location">
    <subcellularLocation>
        <location evidence="2">Cell membrane</location>
        <topology evidence="2">Multi-pass membrane protein</topology>
    </subcellularLocation>
</comment>
<dbReference type="Gene3D" id="1.10.287.130">
    <property type="match status" value="1"/>
</dbReference>
<dbReference type="Proteomes" id="UP000681075">
    <property type="component" value="Unassembled WGS sequence"/>
</dbReference>
<evidence type="ECO:0000256" key="3">
    <source>
        <dbReference type="ARBA" id="ARBA00012438"/>
    </source>
</evidence>
<feature type="transmembrane region" description="Helical" evidence="18">
    <location>
        <begin position="50"/>
        <end position="68"/>
    </location>
</feature>
<keyword evidence="11 18" id="KW-1133">Transmembrane helix</keyword>
<dbReference type="SMART" id="SM00387">
    <property type="entry name" value="HATPase_c"/>
    <property type="match status" value="1"/>
</dbReference>
<evidence type="ECO:0000256" key="1">
    <source>
        <dbReference type="ARBA" id="ARBA00000085"/>
    </source>
</evidence>
<organism evidence="22 23">
    <name type="scientific">Roseiterribacter gracilis</name>
    <dbReference type="NCBI Taxonomy" id="2812848"/>
    <lineage>
        <taxon>Bacteria</taxon>
        <taxon>Pseudomonadati</taxon>
        <taxon>Pseudomonadota</taxon>
        <taxon>Alphaproteobacteria</taxon>
        <taxon>Rhodospirillales</taxon>
        <taxon>Roseiterribacteraceae</taxon>
        <taxon>Roseiterribacter</taxon>
    </lineage>
</organism>
<evidence type="ECO:0000313" key="22">
    <source>
        <dbReference type="EMBL" id="GIL41312.1"/>
    </source>
</evidence>
<evidence type="ECO:0000256" key="16">
    <source>
        <dbReference type="PROSITE-ProRule" id="PRU00110"/>
    </source>
</evidence>
<dbReference type="InterPro" id="IPR036890">
    <property type="entry name" value="HATPase_C_sf"/>
</dbReference>
<dbReference type="InterPro" id="IPR036097">
    <property type="entry name" value="HisK_dim/P_sf"/>
</dbReference>
<evidence type="ECO:0000256" key="12">
    <source>
        <dbReference type="ARBA" id="ARBA00023012"/>
    </source>
</evidence>
<keyword evidence="6" id="KW-0808">Transferase</keyword>
<dbReference type="Gene3D" id="3.40.50.2300">
    <property type="match status" value="2"/>
</dbReference>
<dbReference type="PROSITE" id="PS50109">
    <property type="entry name" value="HIS_KIN"/>
    <property type="match status" value="1"/>
</dbReference>
<evidence type="ECO:0000313" key="23">
    <source>
        <dbReference type="Proteomes" id="UP000681075"/>
    </source>
</evidence>
<dbReference type="SUPFAM" id="SSF47384">
    <property type="entry name" value="Homodimeric domain of signal transducing histidine kinase"/>
    <property type="match status" value="1"/>
</dbReference>
<accession>A0A8S8XH78</accession>
<feature type="domain" description="Histidine kinase" evidence="19">
    <location>
        <begin position="317"/>
        <end position="539"/>
    </location>
</feature>
<evidence type="ECO:0000256" key="14">
    <source>
        <dbReference type="ARBA" id="ARBA00064003"/>
    </source>
</evidence>
<feature type="transmembrane region" description="Helical" evidence="18">
    <location>
        <begin position="80"/>
        <end position="97"/>
    </location>
</feature>
<evidence type="ECO:0000256" key="10">
    <source>
        <dbReference type="ARBA" id="ARBA00022840"/>
    </source>
</evidence>
<evidence type="ECO:0000256" key="6">
    <source>
        <dbReference type="ARBA" id="ARBA00022679"/>
    </source>
</evidence>
<dbReference type="CDD" id="cd00082">
    <property type="entry name" value="HisKA"/>
    <property type="match status" value="1"/>
</dbReference>
<keyword evidence="9" id="KW-0418">Kinase</keyword>
<feature type="domain" description="HPt" evidence="21">
    <location>
        <begin position="856"/>
        <end position="960"/>
    </location>
</feature>
<comment type="subunit">
    <text evidence="14">At low DSF concentrations, interacts with RpfF.</text>
</comment>
<dbReference type="Gene3D" id="1.20.120.160">
    <property type="entry name" value="HPT domain"/>
    <property type="match status" value="1"/>
</dbReference>
<feature type="transmembrane region" description="Helical" evidence="18">
    <location>
        <begin position="187"/>
        <end position="207"/>
    </location>
</feature>
<dbReference type="InterPro" id="IPR036641">
    <property type="entry name" value="HPT_dom_sf"/>
</dbReference>
<dbReference type="SUPFAM" id="SSF52172">
    <property type="entry name" value="CheY-like"/>
    <property type="match status" value="2"/>
</dbReference>
<evidence type="ECO:0000256" key="2">
    <source>
        <dbReference type="ARBA" id="ARBA00004651"/>
    </source>
</evidence>
<feature type="domain" description="Response regulatory" evidence="20">
    <location>
        <begin position="557"/>
        <end position="678"/>
    </location>
</feature>
<evidence type="ECO:0000259" key="19">
    <source>
        <dbReference type="PROSITE" id="PS50109"/>
    </source>
</evidence>
<dbReference type="SUPFAM" id="SSF55874">
    <property type="entry name" value="ATPase domain of HSP90 chaperone/DNA topoisomerase II/histidine kinase"/>
    <property type="match status" value="1"/>
</dbReference>
<dbReference type="FunFam" id="1.10.287.130:FF:000002">
    <property type="entry name" value="Two-component osmosensing histidine kinase"/>
    <property type="match status" value="1"/>
</dbReference>
<keyword evidence="23" id="KW-1185">Reference proteome</keyword>
<dbReference type="CDD" id="cd16922">
    <property type="entry name" value="HATPase_EvgS-ArcB-TorS-like"/>
    <property type="match status" value="1"/>
</dbReference>
<dbReference type="AlphaFoldDB" id="A0A8S8XH78"/>
<feature type="transmembrane region" description="Helical" evidence="18">
    <location>
        <begin position="261"/>
        <end position="283"/>
    </location>
</feature>
<evidence type="ECO:0000256" key="7">
    <source>
        <dbReference type="ARBA" id="ARBA00022692"/>
    </source>
</evidence>
<dbReference type="InterPro" id="IPR004358">
    <property type="entry name" value="Sig_transdc_His_kin-like_C"/>
</dbReference>
<dbReference type="PROSITE" id="PS50110">
    <property type="entry name" value="RESPONSE_REGULATORY"/>
    <property type="match status" value="2"/>
</dbReference>
<keyword evidence="12" id="KW-0902">Two-component regulatory system</keyword>
<comment type="catalytic activity">
    <reaction evidence="1">
        <text>ATP + protein L-histidine = ADP + protein N-phospho-L-histidine.</text>
        <dbReference type="EC" id="2.7.13.3"/>
    </reaction>
</comment>
<dbReference type="PROSITE" id="PS50894">
    <property type="entry name" value="HPT"/>
    <property type="match status" value="1"/>
</dbReference>
<feature type="modified residue" description="Phosphohistidine" evidence="16">
    <location>
        <position position="895"/>
    </location>
</feature>
<keyword evidence="5 17" id="KW-0597">Phosphoprotein</keyword>
<comment type="caution">
    <text evidence="22">The sequence shown here is derived from an EMBL/GenBank/DDBJ whole genome shotgun (WGS) entry which is preliminary data.</text>
</comment>
<dbReference type="SMART" id="SM00388">
    <property type="entry name" value="HisKA"/>
    <property type="match status" value="1"/>
</dbReference>
<evidence type="ECO:0000256" key="4">
    <source>
        <dbReference type="ARBA" id="ARBA00022475"/>
    </source>
</evidence>
<keyword evidence="4" id="KW-1003">Cell membrane</keyword>
<dbReference type="CDD" id="cd17546">
    <property type="entry name" value="REC_hyHK_CKI1_RcsC-like"/>
    <property type="match status" value="1"/>
</dbReference>
<keyword evidence="13 18" id="KW-0472">Membrane</keyword>
<dbReference type="Pfam" id="PF01627">
    <property type="entry name" value="Hpt"/>
    <property type="match status" value="1"/>
</dbReference>
<keyword evidence="8" id="KW-0547">Nucleotide-binding</keyword>
<evidence type="ECO:0000256" key="8">
    <source>
        <dbReference type="ARBA" id="ARBA00022741"/>
    </source>
</evidence>
<dbReference type="PANTHER" id="PTHR45339:SF1">
    <property type="entry name" value="HYBRID SIGNAL TRANSDUCTION HISTIDINE KINASE J"/>
    <property type="match status" value="1"/>
</dbReference>
<keyword evidence="7 18" id="KW-0812">Transmembrane</keyword>
<dbReference type="InterPro" id="IPR011006">
    <property type="entry name" value="CheY-like_superfamily"/>
</dbReference>
<feature type="transmembrane region" description="Helical" evidence="18">
    <location>
        <begin position="20"/>
        <end position="38"/>
    </location>
</feature>
<dbReference type="EMBL" id="BOPV01000001">
    <property type="protein sequence ID" value="GIL41312.1"/>
    <property type="molecule type" value="Genomic_DNA"/>
</dbReference>
<feature type="transmembrane region" description="Helical" evidence="18">
    <location>
        <begin position="158"/>
        <end position="181"/>
    </location>
</feature>
<evidence type="ECO:0000256" key="17">
    <source>
        <dbReference type="PROSITE-ProRule" id="PRU00169"/>
    </source>
</evidence>
<sequence>MQSRSRPARDDARALWAPRVAAAITLTLSAIVLLGWSFDLEIAKRLIPSLVAMNPTTATALGLAALALLQPRYGAHPRRVRVGVGALLLALGLVKLFDLATGSDSGVDRWIFASKLAGPATLNANAMAPNTALCFAFIGASLLGFASHARRAVHLGQLTALGAALVAIAATVGYAYGSLALYNVRTFFPMALNTAFGFLVVAVGLLASRPRRGLVGLVAGNDSAAAMARRLLPGVLLIPVLLGIVWLRWTRDGSVDIVNGVALFVTVVILVLAALVMVAVANLRTTSRKLVQRTRALEAAMRVAEHANRAKSEFLANMSHEIRTPMNGILGMNALLRETSLDDTQRQFVDAVRLSAEALLSVINDVLDISKLEAGKVAIESIDFDLERMVEDVLELMAPRAAEKGVELAAEIDPLAHGAYRGDPTRLRQVLLNLVGNGIKFTDRGTVHVEVRAVSTTADGAIGLRFEVADTGLGISTEDQIRLFEKFTQADGTITRRFGGTGLGLAISKQLIRLMGGEIGVNSVLGLGSRFWFELALPRGTGAPAASEIAMVLFDLPVLIVDDIELNRRILERLLAREGARVQTVADGDEALAAVQRARASGEPFRLALIDQMMPGMAGEELAEKLRADPANRGLRMVLASSIGVPHASERAAKAGFDAFLTKPLRRQTLLETIARLFGAAIPAVTDVQRERAAQTLGRVLVVEDNHINQLLASALLRGVGHEVRLEADGRAALQALEEQTFDVVLMDIQMPVMDGLEATRRLRALPGAVARTPVIAMTANAMAGDREIYLGAGMDDYVSKPFDPEEFLSVVSRWIGNGQSDGPRPARLDTASAHAAVAAPVLDPARLTTIHSLMAADEFDTLLNSFIANSGERVANILAALAADDLQAAAAAAHGLRGAAGNFGASRMAATLSAFERLCEAGTIEPAREQAHGLPGLYEATVAELRARFRDLPPVNEAARG</sequence>
<dbReference type="InterPro" id="IPR001789">
    <property type="entry name" value="Sig_transdc_resp-reg_receiver"/>
</dbReference>
<dbReference type="InterPro" id="IPR008207">
    <property type="entry name" value="Sig_transdc_His_kin_Hpt_dom"/>
</dbReference>
<evidence type="ECO:0000256" key="13">
    <source>
        <dbReference type="ARBA" id="ARBA00023136"/>
    </source>
</evidence>
<dbReference type="Gene3D" id="3.30.565.10">
    <property type="entry name" value="Histidine kinase-like ATPase, C-terminal domain"/>
    <property type="match status" value="1"/>
</dbReference>
<keyword evidence="10" id="KW-0067">ATP-binding</keyword>
<protein>
    <recommendedName>
        <fullName evidence="15">Sensory/regulatory protein RpfC</fullName>
        <ecNumber evidence="3">2.7.13.3</ecNumber>
    </recommendedName>
</protein>
<feature type="modified residue" description="4-aspartylphosphate" evidence="17">
    <location>
        <position position="748"/>
    </location>
</feature>